<keyword evidence="2" id="KW-1185">Reference proteome</keyword>
<dbReference type="Proteomes" id="UP000027604">
    <property type="component" value="Chromosome I"/>
</dbReference>
<dbReference type="HOGENOM" id="CLU_3328834_0_0_4"/>
<evidence type="ECO:0000313" key="1">
    <source>
        <dbReference type="EMBL" id="CDG83336.1"/>
    </source>
</evidence>
<dbReference type="AlphaFoldDB" id="W0V629"/>
<organism evidence="1 2">
    <name type="scientific">Janthinobacterium agaricidamnosum NBRC 102515 = DSM 9628</name>
    <dbReference type="NCBI Taxonomy" id="1349767"/>
    <lineage>
        <taxon>Bacteria</taxon>
        <taxon>Pseudomonadati</taxon>
        <taxon>Pseudomonadota</taxon>
        <taxon>Betaproteobacteria</taxon>
        <taxon>Burkholderiales</taxon>
        <taxon>Oxalobacteraceae</taxon>
        <taxon>Janthinobacterium</taxon>
    </lineage>
</organism>
<dbReference type="EMBL" id="HG322949">
    <property type="protein sequence ID" value="CDG83336.1"/>
    <property type="molecule type" value="Genomic_DNA"/>
</dbReference>
<dbReference type="STRING" id="1349767.GJA_2705"/>
<name>W0V629_9BURK</name>
<proteinExistence type="predicted"/>
<dbReference type="PATRIC" id="fig|1349767.4.peg.4431"/>
<reference evidence="1 2" key="1">
    <citation type="journal article" date="2015" name="Genome Announc.">
        <title>Genome Sequence of Mushroom Soft-Rot Pathogen Janthinobacterium agaricidamnosum.</title>
        <authorList>
            <person name="Graupner K."/>
            <person name="Lackner G."/>
            <person name="Hertweck C."/>
        </authorList>
    </citation>
    <scope>NUCLEOTIDE SEQUENCE [LARGE SCALE GENOMIC DNA]</scope>
    <source>
        <strain evidence="2">NBRC 102515 / DSM 9628</strain>
    </source>
</reference>
<dbReference type="KEGG" id="jag:GJA_2705"/>
<evidence type="ECO:0000313" key="2">
    <source>
        <dbReference type="Proteomes" id="UP000027604"/>
    </source>
</evidence>
<accession>W0V629</accession>
<protein>
    <submittedName>
        <fullName evidence="1">Uncharacterized protein</fullName>
    </submittedName>
</protein>
<sequence>MAGRHRLIGNLRIPAMSGIIKKIINVPVHWEQSELKPV</sequence>
<gene>
    <name evidence="1" type="ORF">GJA_2705</name>
</gene>